<keyword evidence="3" id="KW-1185">Reference proteome</keyword>
<accession>A0A085MAJ3</accession>
<evidence type="ECO:0000313" key="2">
    <source>
        <dbReference type="EMBL" id="KFD73209.1"/>
    </source>
</evidence>
<evidence type="ECO:0000313" key="1">
    <source>
        <dbReference type="EMBL" id="KFD54239.1"/>
    </source>
</evidence>
<sequence>MDRVKTKGHPELDEADKMSATKNYSLHSFFNQKSLGNGRKALLNVEDCDREINATQRVNGENICAHKVVAQSVDL</sequence>
<protein>
    <submittedName>
        <fullName evidence="1">Uncharacterized protein</fullName>
    </submittedName>
</protein>
<dbReference type="AlphaFoldDB" id="A0A085MAJ3"/>
<name>A0A085MAJ3_9BILA</name>
<evidence type="ECO:0000313" key="3">
    <source>
        <dbReference type="Proteomes" id="UP000030764"/>
    </source>
</evidence>
<organism evidence="1 3">
    <name type="scientific">Trichuris suis</name>
    <name type="common">pig whipworm</name>
    <dbReference type="NCBI Taxonomy" id="68888"/>
    <lineage>
        <taxon>Eukaryota</taxon>
        <taxon>Metazoa</taxon>
        <taxon>Ecdysozoa</taxon>
        <taxon>Nematoda</taxon>
        <taxon>Enoplea</taxon>
        <taxon>Dorylaimia</taxon>
        <taxon>Trichinellida</taxon>
        <taxon>Trichuridae</taxon>
        <taxon>Trichuris</taxon>
    </lineage>
</organism>
<dbReference type="Proteomes" id="UP000030758">
    <property type="component" value="Unassembled WGS sequence"/>
</dbReference>
<proteinExistence type="predicted"/>
<dbReference type="EMBL" id="KL363209">
    <property type="protein sequence ID" value="KFD54239.1"/>
    <property type="molecule type" value="Genomic_DNA"/>
</dbReference>
<dbReference type="Proteomes" id="UP000030764">
    <property type="component" value="Unassembled WGS sequence"/>
</dbReference>
<dbReference type="EMBL" id="KL367474">
    <property type="protein sequence ID" value="KFD73209.1"/>
    <property type="molecule type" value="Genomic_DNA"/>
</dbReference>
<reference evidence="1 3" key="1">
    <citation type="journal article" date="2014" name="Nat. Genet.">
        <title>Genome and transcriptome of the porcine whipworm Trichuris suis.</title>
        <authorList>
            <person name="Jex A.R."/>
            <person name="Nejsum P."/>
            <person name="Schwarz E.M."/>
            <person name="Hu L."/>
            <person name="Young N.D."/>
            <person name="Hall R.S."/>
            <person name="Korhonen P.K."/>
            <person name="Liao S."/>
            <person name="Thamsborg S."/>
            <person name="Xia J."/>
            <person name="Xu P."/>
            <person name="Wang S."/>
            <person name="Scheerlinck J.P."/>
            <person name="Hofmann A."/>
            <person name="Sternberg P.W."/>
            <person name="Wang J."/>
            <person name="Gasser R.B."/>
        </authorList>
    </citation>
    <scope>NUCLEOTIDE SEQUENCE [LARGE SCALE GENOMIC DNA]</scope>
    <source>
        <strain evidence="2">DCEP-RM93F</strain>
        <strain evidence="1">DCEP-RM93M</strain>
    </source>
</reference>
<gene>
    <name evidence="1" type="ORF">M513_04781</name>
    <name evidence="2" type="ORF">M514_04781</name>
</gene>